<dbReference type="Proteomes" id="UP000663829">
    <property type="component" value="Unassembled WGS sequence"/>
</dbReference>
<evidence type="ECO:0000313" key="4">
    <source>
        <dbReference type="Proteomes" id="UP000663829"/>
    </source>
</evidence>
<dbReference type="InterPro" id="IPR001920">
    <property type="entry name" value="Asp/Glu_race"/>
</dbReference>
<dbReference type="InterPro" id="IPR015942">
    <property type="entry name" value="Asp/Glu/hydantoin_racemase"/>
</dbReference>
<protein>
    <recommendedName>
        <fullName evidence="5">Aspartate racemase</fullName>
    </recommendedName>
</protein>
<dbReference type="EMBL" id="CAJOBC010122208">
    <property type="protein sequence ID" value="CAF4579433.1"/>
    <property type="molecule type" value="Genomic_DNA"/>
</dbReference>
<dbReference type="InterPro" id="IPR033134">
    <property type="entry name" value="Asp/Glu_racemase_AS_2"/>
</dbReference>
<dbReference type="PANTHER" id="PTHR21198:SF7">
    <property type="entry name" value="ASPARTATE-GLUTAMATE RACEMASE FAMILY"/>
    <property type="match status" value="1"/>
</dbReference>
<feature type="non-terminal residue" evidence="2">
    <location>
        <position position="1"/>
    </location>
</feature>
<dbReference type="PANTHER" id="PTHR21198">
    <property type="entry name" value="GLUTAMATE RACEMASE"/>
    <property type="match status" value="1"/>
</dbReference>
<name>A0A816EKS4_9BILA</name>
<reference evidence="2" key="1">
    <citation type="submission" date="2021-02" db="EMBL/GenBank/DDBJ databases">
        <authorList>
            <person name="Nowell W R."/>
        </authorList>
    </citation>
    <scope>NUCLEOTIDE SEQUENCE</scope>
</reference>
<evidence type="ECO:0000256" key="1">
    <source>
        <dbReference type="ARBA" id="ARBA00023235"/>
    </source>
</evidence>
<dbReference type="AlphaFoldDB" id="A0A816EKS4"/>
<organism evidence="2 4">
    <name type="scientific">Didymodactylos carnosus</name>
    <dbReference type="NCBI Taxonomy" id="1234261"/>
    <lineage>
        <taxon>Eukaryota</taxon>
        <taxon>Metazoa</taxon>
        <taxon>Spiralia</taxon>
        <taxon>Gnathifera</taxon>
        <taxon>Rotifera</taxon>
        <taxon>Eurotatoria</taxon>
        <taxon>Bdelloidea</taxon>
        <taxon>Philodinida</taxon>
        <taxon>Philodinidae</taxon>
        <taxon>Didymodactylos</taxon>
    </lineage>
</organism>
<dbReference type="PROSITE" id="PS00924">
    <property type="entry name" value="ASP_GLU_RACEMASE_2"/>
    <property type="match status" value="1"/>
</dbReference>
<dbReference type="SUPFAM" id="SSF53681">
    <property type="entry name" value="Aspartate/glutamate racemase"/>
    <property type="match status" value="1"/>
</dbReference>
<dbReference type="GO" id="GO:0047661">
    <property type="term" value="F:amino-acid racemase activity"/>
    <property type="evidence" value="ECO:0007669"/>
    <property type="project" value="InterPro"/>
</dbReference>
<comment type="caution">
    <text evidence="2">The sequence shown here is derived from an EMBL/GenBank/DDBJ whole genome shotgun (WGS) entry which is preliminary data.</text>
</comment>
<gene>
    <name evidence="2" type="ORF">GPM918_LOCUS45516</name>
    <name evidence="3" type="ORF">SRO942_LOCUS48079</name>
</gene>
<dbReference type="OrthoDB" id="187836at2759"/>
<evidence type="ECO:0000313" key="3">
    <source>
        <dbReference type="EMBL" id="CAF4579433.1"/>
    </source>
</evidence>
<accession>A0A816EKS4</accession>
<dbReference type="Proteomes" id="UP000681722">
    <property type="component" value="Unassembled WGS sequence"/>
</dbReference>
<keyword evidence="4" id="KW-1185">Reference proteome</keyword>
<dbReference type="Pfam" id="PF01177">
    <property type="entry name" value="Asp_Glu_race"/>
    <property type="match status" value="1"/>
</dbReference>
<keyword evidence="1" id="KW-0413">Isomerase</keyword>
<dbReference type="EMBL" id="CAJNOQ010051471">
    <property type="protein sequence ID" value="CAF1651028.1"/>
    <property type="molecule type" value="Genomic_DNA"/>
</dbReference>
<proteinExistence type="predicted"/>
<evidence type="ECO:0000313" key="2">
    <source>
        <dbReference type="EMBL" id="CAF1651028.1"/>
    </source>
</evidence>
<evidence type="ECO:0008006" key="5">
    <source>
        <dbReference type="Google" id="ProtNLM"/>
    </source>
</evidence>
<sequence length="145" mass="16427">HIIAPLIEQHYPSLTFIHIGDTTANEIKKQKLNKIGFLGTIFSMTMDSCVVQRLRQHGIDIVFPSSATRRQQLHDIIISELSHNIFTEKSKLFYVETILLMKNEQHCDGIVLGCTEIPSLIKQSDVPQIPVLDTTTIHVCTTVYI</sequence>
<dbReference type="Gene3D" id="3.40.50.1860">
    <property type="match status" value="2"/>
</dbReference>